<dbReference type="EMBL" id="ACHB01000087">
    <property type="protein sequence ID" value="EEI90672.1"/>
    <property type="molecule type" value="Genomic_DNA"/>
</dbReference>
<comment type="caution">
    <text evidence="2">The sequence shown here is derived from an EMBL/GenBank/DDBJ whole genome shotgun (WGS) entry which is preliminary data.</text>
</comment>
<gene>
    <name evidence="2" type="ORF">HMPREF0765_3731</name>
</gene>
<keyword evidence="1" id="KW-0472">Membrane</keyword>
<organism evidence="2 3">
    <name type="scientific">Sphingobacterium spiritivorum ATCC 33300</name>
    <dbReference type="NCBI Taxonomy" id="525372"/>
    <lineage>
        <taxon>Bacteria</taxon>
        <taxon>Pseudomonadati</taxon>
        <taxon>Bacteroidota</taxon>
        <taxon>Sphingobacteriia</taxon>
        <taxon>Sphingobacteriales</taxon>
        <taxon>Sphingobacteriaceae</taxon>
        <taxon>Sphingobacterium</taxon>
    </lineage>
</organism>
<dbReference type="AlphaFoldDB" id="C2G2C5"/>
<dbReference type="RefSeq" id="WP_003002634.1">
    <property type="nucleotide sequence ID" value="NZ_GG668630.1"/>
</dbReference>
<feature type="transmembrane region" description="Helical" evidence="1">
    <location>
        <begin position="12"/>
        <end position="33"/>
    </location>
</feature>
<reference evidence="2 3" key="1">
    <citation type="submission" date="2009-01" db="EMBL/GenBank/DDBJ databases">
        <authorList>
            <person name="Qin X."/>
            <person name="Bachman B."/>
            <person name="Battles P."/>
            <person name="Bell A."/>
            <person name="Bess C."/>
            <person name="Bickham C."/>
            <person name="Chaboub L."/>
            <person name="Chen D."/>
            <person name="Coyle M."/>
            <person name="Deiros D.R."/>
            <person name="Dinh H."/>
            <person name="Forbes L."/>
            <person name="Fowler G."/>
            <person name="Francisco L."/>
            <person name="Fu Q."/>
            <person name="Gubbala S."/>
            <person name="Hale W."/>
            <person name="Han Y."/>
            <person name="Hemphill L."/>
            <person name="Highlander S.K."/>
            <person name="Hirani K."/>
            <person name="Hogues M."/>
            <person name="Jackson L."/>
            <person name="Jakkamsetti A."/>
            <person name="Javaid M."/>
            <person name="Jiang H."/>
            <person name="Korchina V."/>
            <person name="Kovar C."/>
            <person name="Lara F."/>
            <person name="Lee S."/>
            <person name="Mata R."/>
            <person name="Mathew T."/>
            <person name="Moen C."/>
            <person name="Morales K."/>
            <person name="Munidasa M."/>
            <person name="Nazareth L."/>
            <person name="Ngo R."/>
            <person name="Nguyen L."/>
            <person name="Okwuonu G."/>
            <person name="Ongeri F."/>
            <person name="Patil S."/>
            <person name="Petrosino J."/>
            <person name="Pham C."/>
            <person name="Pham P."/>
            <person name="Pu L.-L."/>
            <person name="Puazo M."/>
            <person name="Raj R."/>
            <person name="Reid J."/>
            <person name="Rouhana J."/>
            <person name="Saada N."/>
            <person name="Shang Y."/>
            <person name="Simmons D."/>
            <person name="Thornton R."/>
            <person name="Warren J."/>
            <person name="Weissenberger G."/>
            <person name="Zhang J."/>
            <person name="Zhang L."/>
            <person name="Zhou C."/>
            <person name="Zhu D."/>
            <person name="Muzny D."/>
            <person name="Worley K."/>
            <person name="Gibbs R."/>
        </authorList>
    </citation>
    <scope>NUCLEOTIDE SEQUENCE [LARGE SCALE GENOMIC DNA]</scope>
    <source>
        <strain evidence="2 3">ATCC 33300</strain>
    </source>
</reference>
<evidence type="ECO:0000313" key="2">
    <source>
        <dbReference type="EMBL" id="EEI90672.1"/>
    </source>
</evidence>
<feature type="transmembrane region" description="Helical" evidence="1">
    <location>
        <begin position="88"/>
        <end position="114"/>
    </location>
</feature>
<keyword evidence="1" id="KW-0812">Transmembrane</keyword>
<keyword evidence="1" id="KW-1133">Transmembrane helix</keyword>
<feature type="transmembrane region" description="Helical" evidence="1">
    <location>
        <begin position="55"/>
        <end position="76"/>
    </location>
</feature>
<sequence>MKNLKWFWVVNYIMTIYSTILLSGYLLDIIFGYDKDGYDFTYKYGKYFMLANNEILFIFFFCIEWLQIPLVLGILIWKKQERTKWHWLYFIVLILLTIAKIIFYFIAVGGWVFYQP</sequence>
<proteinExistence type="predicted"/>
<protein>
    <submittedName>
        <fullName evidence="2">Uncharacterized protein</fullName>
    </submittedName>
</protein>
<evidence type="ECO:0000256" key="1">
    <source>
        <dbReference type="SAM" id="Phobius"/>
    </source>
</evidence>
<accession>C2G2C5</accession>
<dbReference type="Proteomes" id="UP000006241">
    <property type="component" value="Unassembled WGS sequence"/>
</dbReference>
<evidence type="ECO:0000313" key="3">
    <source>
        <dbReference type="Proteomes" id="UP000006241"/>
    </source>
</evidence>
<name>C2G2C5_SPHSI</name>
<dbReference type="HOGENOM" id="CLU_2095308_0_0_10"/>